<organism evidence="3 4">
    <name type="scientific">Carya illinoinensis</name>
    <name type="common">Pecan</name>
    <dbReference type="NCBI Taxonomy" id="32201"/>
    <lineage>
        <taxon>Eukaryota</taxon>
        <taxon>Viridiplantae</taxon>
        <taxon>Streptophyta</taxon>
        <taxon>Embryophyta</taxon>
        <taxon>Tracheophyta</taxon>
        <taxon>Spermatophyta</taxon>
        <taxon>Magnoliopsida</taxon>
        <taxon>eudicotyledons</taxon>
        <taxon>Gunneridae</taxon>
        <taxon>Pentapetalae</taxon>
        <taxon>rosids</taxon>
        <taxon>fabids</taxon>
        <taxon>Fagales</taxon>
        <taxon>Juglandaceae</taxon>
        <taxon>Carya</taxon>
    </lineage>
</organism>
<feature type="compositionally biased region" description="Basic and acidic residues" evidence="1">
    <location>
        <begin position="77"/>
        <end position="97"/>
    </location>
</feature>
<dbReference type="EMBL" id="CM031826">
    <property type="protein sequence ID" value="KAG6725681.1"/>
    <property type="molecule type" value="Genomic_DNA"/>
</dbReference>
<dbReference type="Proteomes" id="UP000811246">
    <property type="component" value="Chromosome 2"/>
</dbReference>
<proteinExistence type="predicted"/>
<evidence type="ECO:0000313" key="2">
    <source>
        <dbReference type="EMBL" id="KAG6725679.1"/>
    </source>
</evidence>
<feature type="compositionally biased region" description="Polar residues" evidence="1">
    <location>
        <begin position="1"/>
        <end position="11"/>
    </location>
</feature>
<feature type="compositionally biased region" description="Polar residues" evidence="1">
    <location>
        <begin position="98"/>
        <end position="112"/>
    </location>
</feature>
<protein>
    <submittedName>
        <fullName evidence="3">Uncharacterized protein</fullName>
    </submittedName>
</protein>
<name>A0A922FTC0_CARIL</name>
<gene>
    <name evidence="2" type="ORF">I3842_02G043900</name>
    <name evidence="3" type="ORF">I3842_02G044100</name>
</gene>
<dbReference type="EMBL" id="CM031826">
    <property type="protein sequence ID" value="KAG6725679.1"/>
    <property type="molecule type" value="Genomic_DNA"/>
</dbReference>
<sequence>MPKPHTSISSFGQGTQTQGQHMHSRKRIRITQASNRTCMQTPHTCTHMTALMLHSDSFIPAHSHSFSQAADSLSHTHSHDASRKHMDRNSHDSRITRTDGQNIQQTIHAHAS</sequence>
<evidence type="ECO:0000256" key="1">
    <source>
        <dbReference type="SAM" id="MobiDB-lite"/>
    </source>
</evidence>
<evidence type="ECO:0000313" key="3">
    <source>
        <dbReference type="EMBL" id="KAG6725681.1"/>
    </source>
</evidence>
<feature type="region of interest" description="Disordered" evidence="1">
    <location>
        <begin position="66"/>
        <end position="112"/>
    </location>
</feature>
<feature type="compositionally biased region" description="Polar residues" evidence="1">
    <location>
        <begin position="66"/>
        <end position="75"/>
    </location>
</feature>
<dbReference type="AlphaFoldDB" id="A0A922FTC0"/>
<evidence type="ECO:0000313" key="4">
    <source>
        <dbReference type="Proteomes" id="UP000811246"/>
    </source>
</evidence>
<comment type="caution">
    <text evidence="3">The sequence shown here is derived from an EMBL/GenBank/DDBJ whole genome shotgun (WGS) entry which is preliminary data.</text>
</comment>
<reference evidence="3" key="1">
    <citation type="submission" date="2021-01" db="EMBL/GenBank/DDBJ databases">
        <authorList>
            <person name="Lovell J.T."/>
            <person name="Bentley N."/>
            <person name="Bhattarai G."/>
            <person name="Jenkins J.W."/>
            <person name="Sreedasyam A."/>
            <person name="Alarcon Y."/>
            <person name="Bock C."/>
            <person name="Boston L."/>
            <person name="Carlson J."/>
            <person name="Cervantes K."/>
            <person name="Clermont K."/>
            <person name="Krom N."/>
            <person name="Kubenka K."/>
            <person name="Mamidi S."/>
            <person name="Mattison C."/>
            <person name="Monteros M."/>
            <person name="Pisani C."/>
            <person name="Plott C."/>
            <person name="Rajasekar S."/>
            <person name="Rhein H.S."/>
            <person name="Rohla C."/>
            <person name="Song M."/>
            <person name="Hilaire R.S."/>
            <person name="Shu S."/>
            <person name="Wells L."/>
            <person name="Wang X."/>
            <person name="Webber J."/>
            <person name="Heerema R.J."/>
            <person name="Klein P."/>
            <person name="Conner P."/>
            <person name="Grauke L."/>
            <person name="Grimwood J."/>
            <person name="Schmutz J."/>
            <person name="Randall J.J."/>
        </authorList>
    </citation>
    <scope>NUCLEOTIDE SEQUENCE</scope>
    <source>
        <tissue evidence="3">Leaf</tissue>
    </source>
</reference>
<feature type="region of interest" description="Disordered" evidence="1">
    <location>
        <begin position="1"/>
        <end position="35"/>
    </location>
</feature>
<accession>A0A922FTC0</accession>